<dbReference type="InterPro" id="IPR043695">
    <property type="entry name" value="ArgF"/>
</dbReference>
<dbReference type="GO" id="GO:0005737">
    <property type="term" value="C:cytoplasm"/>
    <property type="evidence" value="ECO:0007669"/>
    <property type="project" value="UniProtKB-SubCell"/>
</dbReference>
<evidence type="ECO:0000256" key="1">
    <source>
        <dbReference type="ARBA" id="ARBA00022679"/>
    </source>
</evidence>
<feature type="binding site" evidence="2">
    <location>
        <position position="149"/>
    </location>
    <ligand>
        <name>N(2)-acetyl-L-ornithine</name>
        <dbReference type="ChEBI" id="CHEBI:57805"/>
    </ligand>
</feature>
<dbReference type="GO" id="GO:0016597">
    <property type="term" value="F:amino acid binding"/>
    <property type="evidence" value="ECO:0007669"/>
    <property type="project" value="InterPro"/>
</dbReference>
<comment type="similarity">
    <text evidence="2">Belongs to the aspartate/ornithine carbamoyltransferase superfamily. AOTCase family.</text>
</comment>
<accession>A0AAW9R7U6</accession>
<dbReference type="InterPro" id="IPR006130">
    <property type="entry name" value="Asp/Orn_carbamoylTrfase"/>
</dbReference>
<feature type="binding site" description="in other chain" evidence="2">
    <location>
        <position position="327"/>
    </location>
    <ligand>
        <name>carbamoyl phosphate</name>
        <dbReference type="ChEBI" id="CHEBI:58228"/>
        <note>ligand shared between two neighboring subunits</note>
    </ligand>
</feature>
<keyword evidence="1 2" id="KW-0808">Transferase</keyword>
<feature type="site" description="Key residue in conferring substrate specificity for N-acetyl-L-ornithine versus N-succinyl-L-ornithine" evidence="2">
    <location>
        <position position="97"/>
    </location>
</feature>
<protein>
    <recommendedName>
        <fullName evidence="2">N-acetylornithine carbamoyltransferase</fullName>
        <ecNumber evidence="2">2.1.3.9</ecNumber>
    </recommendedName>
    <alternativeName>
        <fullName evidence="2">N-acetyl-L-ornithine transcarbamylase</fullName>
        <shortName evidence="2">AOTCase</shortName>
        <shortName evidence="2">Acetylornithine transcarbamylase</shortName>
    </alternativeName>
</protein>
<proteinExistence type="inferred from homology"/>
<evidence type="ECO:0000313" key="5">
    <source>
        <dbReference type="EMBL" id="MEJ1250259.1"/>
    </source>
</evidence>
<dbReference type="GO" id="GO:0042450">
    <property type="term" value="P:L-arginine biosynthetic process via ornithine"/>
    <property type="evidence" value="ECO:0007669"/>
    <property type="project" value="InterPro"/>
</dbReference>
<keyword evidence="2" id="KW-0055">Arginine biosynthesis</keyword>
<feature type="binding site" evidence="2">
    <location>
        <position position="82"/>
    </location>
    <ligand>
        <name>carbamoyl phosphate</name>
        <dbReference type="ChEBI" id="CHEBI:58228"/>
        <note>ligand shared between two neighboring subunits</note>
    </ligand>
</feature>
<feature type="binding site" description="in other chain" evidence="2">
    <location>
        <position position="117"/>
    </location>
    <ligand>
        <name>carbamoyl phosphate</name>
        <dbReference type="ChEBI" id="CHEBI:58228"/>
        <note>ligand shared between two neighboring subunits</note>
    </ligand>
</feature>
<feature type="binding site" description="in other chain" evidence="2">
    <location>
        <begin position="153"/>
        <end position="156"/>
    </location>
    <ligand>
        <name>carbamoyl phosphate</name>
        <dbReference type="ChEBI" id="CHEBI:58228"/>
        <note>ligand shared between two neighboring subunits</note>
    </ligand>
</feature>
<dbReference type="NCBIfam" id="NF003384">
    <property type="entry name" value="PRK04523.1"/>
    <property type="match status" value="1"/>
</dbReference>
<feature type="domain" description="Aspartate/ornithine carbamoyltransferase carbamoyl-P binding" evidence="4">
    <location>
        <begin position="9"/>
        <end position="166"/>
    </location>
</feature>
<comment type="caution">
    <text evidence="5">The sequence shown here is derived from an EMBL/GenBank/DDBJ whole genome shotgun (WGS) entry which is preliminary data.</text>
</comment>
<dbReference type="Gene3D" id="3.40.50.1370">
    <property type="entry name" value="Aspartate/ornithine carbamoyltransferase"/>
    <property type="match status" value="2"/>
</dbReference>
<dbReference type="AlphaFoldDB" id="A0AAW9R7U6"/>
<dbReference type="HAMAP" id="MF_02234">
    <property type="entry name" value="AOTCase"/>
    <property type="match status" value="1"/>
</dbReference>
<evidence type="ECO:0000259" key="3">
    <source>
        <dbReference type="Pfam" id="PF00185"/>
    </source>
</evidence>
<dbReference type="PANTHER" id="PTHR45753:SF3">
    <property type="entry name" value="ORNITHINE TRANSCARBAMYLASE, MITOCHONDRIAL"/>
    <property type="match status" value="1"/>
</dbReference>
<feature type="modified residue" description="N6-carboxylysine" evidence="2">
    <location>
        <position position="307"/>
    </location>
</feature>
<evidence type="ECO:0000256" key="2">
    <source>
        <dbReference type="HAMAP-Rule" id="MF_02234"/>
    </source>
</evidence>
<dbReference type="Pfam" id="PF00185">
    <property type="entry name" value="OTCace"/>
    <property type="match status" value="1"/>
</dbReference>
<dbReference type="PANTHER" id="PTHR45753">
    <property type="entry name" value="ORNITHINE CARBAMOYLTRANSFERASE, MITOCHONDRIAL"/>
    <property type="match status" value="1"/>
</dbReference>
<name>A0AAW9R7U6_9GAMM</name>
<feature type="domain" description="Aspartate/ornithine carbamoyltransferase Asp/Orn-binding" evidence="3">
    <location>
        <begin position="191"/>
        <end position="337"/>
    </location>
</feature>
<dbReference type="PRINTS" id="PR00101">
    <property type="entry name" value="ATCASE"/>
</dbReference>
<feature type="binding site" description="in other chain" evidence="2">
    <location>
        <begin position="54"/>
        <end position="57"/>
    </location>
    <ligand>
        <name>carbamoyl phosphate</name>
        <dbReference type="ChEBI" id="CHEBI:58228"/>
        <note>ligand shared between two neighboring subunits</note>
    </ligand>
</feature>
<keyword evidence="2" id="KW-0028">Amino-acid biosynthesis</keyword>
<comment type="catalytic activity">
    <reaction evidence="2">
        <text>N(2)-acetyl-L-ornithine + carbamoyl phosphate = N(2)-acetyl-L-citrulline + phosphate + H(+)</text>
        <dbReference type="Rhea" id="RHEA:18609"/>
        <dbReference type="ChEBI" id="CHEBI:15378"/>
        <dbReference type="ChEBI" id="CHEBI:43474"/>
        <dbReference type="ChEBI" id="CHEBI:57805"/>
        <dbReference type="ChEBI" id="CHEBI:58228"/>
        <dbReference type="ChEBI" id="CHEBI:58765"/>
        <dbReference type="EC" id="2.1.3.9"/>
    </reaction>
</comment>
<dbReference type="GO" id="GO:0043857">
    <property type="term" value="F:N-acetylornithine carbamoyltransferase activity"/>
    <property type="evidence" value="ECO:0007669"/>
    <property type="project" value="UniProtKB-UniRule"/>
</dbReference>
<feature type="binding site" evidence="2">
    <location>
        <position position="257"/>
    </location>
    <ligand>
        <name>N(2)-acetyl-L-ornithine</name>
        <dbReference type="ChEBI" id="CHEBI:57805"/>
    </ligand>
</feature>
<dbReference type="EC" id="2.1.3.9" evidence="2"/>
<evidence type="ECO:0000259" key="4">
    <source>
        <dbReference type="Pfam" id="PF02729"/>
    </source>
</evidence>
<comment type="pathway">
    <text evidence="2">Amino-acid biosynthesis; L-arginine biosynthesis.</text>
</comment>
<keyword evidence="6" id="KW-1185">Reference proteome</keyword>
<organism evidence="5 6">
    <name type="scientific">Denitratimonas tolerans</name>
    <dbReference type="NCBI Taxonomy" id="1338420"/>
    <lineage>
        <taxon>Bacteria</taxon>
        <taxon>Pseudomonadati</taxon>
        <taxon>Pseudomonadota</taxon>
        <taxon>Gammaproteobacteria</taxon>
        <taxon>Lysobacterales</taxon>
        <taxon>Lysobacteraceae</taxon>
        <taxon>Denitratimonas</taxon>
    </lineage>
</organism>
<feature type="binding site" evidence="2">
    <location>
        <position position="300"/>
    </location>
    <ligand>
        <name>N(2)-acetyl-L-ornithine</name>
        <dbReference type="ChEBI" id="CHEBI:57805"/>
    </ligand>
</feature>
<evidence type="ECO:0000313" key="6">
    <source>
        <dbReference type="Proteomes" id="UP001364472"/>
    </source>
</evidence>
<gene>
    <name evidence="2" type="primary">argF'</name>
    <name evidence="5" type="ORF">WB794_11310</name>
</gene>
<reference evidence="5 6" key="1">
    <citation type="journal article" date="2016" name="Antonie Van Leeuwenhoek">
        <title>Denitratimonas tolerans gen. nov., sp. nov., a denitrifying bacterium isolated from a bioreactor for tannery wastewater treatment.</title>
        <authorList>
            <person name="Han S.I."/>
            <person name="Kim J.O."/>
            <person name="Lee Y.R."/>
            <person name="Ekpeghere K.I."/>
            <person name="Koh S.C."/>
            <person name="Whang K.S."/>
        </authorList>
    </citation>
    <scope>NUCLEOTIDE SEQUENCE [LARGE SCALE GENOMIC DNA]</scope>
    <source>
        <strain evidence="5 6">KACC 17565</strain>
    </source>
</reference>
<dbReference type="Proteomes" id="UP001364472">
    <property type="component" value="Unassembled WGS sequence"/>
</dbReference>
<dbReference type="GO" id="GO:0004585">
    <property type="term" value="F:ornithine carbamoyltransferase activity"/>
    <property type="evidence" value="ECO:0007669"/>
    <property type="project" value="TreeGrafter"/>
</dbReference>
<dbReference type="SUPFAM" id="SSF53671">
    <property type="entry name" value="Aspartate/ornithine carbamoyltransferase"/>
    <property type="match status" value="1"/>
</dbReference>
<keyword evidence="2" id="KW-0963">Cytoplasm</keyword>
<comment type="subunit">
    <text evidence="2">Homotrimer.</text>
</comment>
<dbReference type="EMBL" id="JBBDHC010000017">
    <property type="protein sequence ID" value="MEJ1250259.1"/>
    <property type="molecule type" value="Genomic_DNA"/>
</dbReference>
<dbReference type="InterPro" id="IPR006131">
    <property type="entry name" value="Asp_carbamoyltransf_Asp/Orn-bd"/>
</dbReference>
<dbReference type="Pfam" id="PF02729">
    <property type="entry name" value="OTCace_N"/>
    <property type="match status" value="1"/>
</dbReference>
<comment type="function">
    <text evidence="2">Catalyzes the transfer of the carbamoyl group from carbamoyl phosphate to the delta-amino group of N(2)-acetyl-L-ornithine to produce N(2)-acetyl-L-citrulline. This is a step in an alternative arginine biosynthesis pathway.</text>
</comment>
<dbReference type="RefSeq" id="WP_337335962.1">
    <property type="nucleotide sequence ID" value="NZ_JBBDHC010000017.1"/>
</dbReference>
<dbReference type="GO" id="GO:0019240">
    <property type="term" value="P:citrulline biosynthetic process"/>
    <property type="evidence" value="ECO:0007669"/>
    <property type="project" value="TreeGrafter"/>
</dbReference>
<dbReference type="InterPro" id="IPR006132">
    <property type="entry name" value="Asp/Orn_carbamoyltranf_P-bd"/>
</dbReference>
<sequence>MSPTASPIRHFLNTQDWSRADLDVLLAEAARCKREKPGDALKGKSIALVFFNPSMRTRTSFELGAFQLGGHAVVLQPGKDAWPIEFDLGTVMDGDTEEHIAEVARVLARYVDLIGVRAFPKFVDWQIDRQDRVLKAFAKYSTVPVINMETITHPCQELAHALALREHFGTEDLRGKKYVLTWTYHPKPLNTAVANSALTIATRLGMNVTLLCPTPEYVLDERYMGWARDNVAESGGSLTVSHDIESAYAGADVVYAKSWGALPYFGNWGPEKPIRDQYRHFIVDEAKMALTNSAVFSHCLPLRRNVKATDAVMDSPRCIAIEEAENRLHVQKAVMAALVGRHHGRDL</sequence>
<comment type="subcellular location">
    <subcellularLocation>
        <location evidence="2">Cytoplasm</location>
    </subcellularLocation>
</comment>
<feature type="binding site" description="in other chain" evidence="2">
    <location>
        <begin position="299"/>
        <end position="300"/>
    </location>
    <ligand>
        <name>carbamoyl phosphate</name>
        <dbReference type="ChEBI" id="CHEBI:58228"/>
        <note>ligand shared between two neighboring subunits</note>
    </ligand>
</feature>
<dbReference type="InterPro" id="IPR036901">
    <property type="entry name" value="Asp/Orn_carbamoylTrfase_sf"/>
</dbReference>
<dbReference type="PRINTS" id="PR00100">
    <property type="entry name" value="AOTCASE"/>
</dbReference>